<protein>
    <submittedName>
        <fullName evidence="2">Uncharacterized protein</fullName>
    </submittedName>
</protein>
<evidence type="ECO:0000256" key="1">
    <source>
        <dbReference type="SAM" id="MobiDB-lite"/>
    </source>
</evidence>
<feature type="region of interest" description="Disordered" evidence="1">
    <location>
        <begin position="1"/>
        <end position="26"/>
    </location>
</feature>
<proteinExistence type="predicted"/>
<accession>A0A8I2YQJ1</accession>
<name>A0A8I2YQJ1_9AGAM</name>
<comment type="caution">
    <text evidence="2">The sequence shown here is derived from an EMBL/GenBank/DDBJ whole genome shotgun (WGS) entry which is preliminary data.</text>
</comment>
<dbReference type="EMBL" id="JAGFBS010000013">
    <property type="protein sequence ID" value="KAG6376002.1"/>
    <property type="molecule type" value="Genomic_DNA"/>
</dbReference>
<evidence type="ECO:0000313" key="2">
    <source>
        <dbReference type="EMBL" id="KAG6376002.1"/>
    </source>
</evidence>
<reference evidence="2" key="1">
    <citation type="submission" date="2021-03" db="EMBL/GenBank/DDBJ databases">
        <title>Evolutionary innovations through gain and loss of genes in the ectomycorrhizal Boletales.</title>
        <authorList>
            <person name="Wu G."/>
            <person name="Miyauchi S."/>
            <person name="Morin E."/>
            <person name="Yang Z.-L."/>
            <person name="Xu J."/>
            <person name="Martin F.M."/>
        </authorList>
    </citation>
    <scope>NUCLEOTIDE SEQUENCE</scope>
    <source>
        <strain evidence="2">BR01</strain>
    </source>
</reference>
<dbReference type="AlphaFoldDB" id="A0A8I2YQJ1"/>
<gene>
    <name evidence="2" type="ORF">JVT61DRAFT_2886</name>
</gene>
<evidence type="ECO:0000313" key="3">
    <source>
        <dbReference type="Proteomes" id="UP000683000"/>
    </source>
</evidence>
<sequence length="62" mass="7611">MSECDRHGSFWPDGLDESEEMERAIQEQEEMEQVIEQEMMEAYLEDKRDEMYERDDLYDALR</sequence>
<keyword evidence="3" id="KW-1185">Reference proteome</keyword>
<organism evidence="2 3">
    <name type="scientific">Boletus reticuloceps</name>
    <dbReference type="NCBI Taxonomy" id="495285"/>
    <lineage>
        <taxon>Eukaryota</taxon>
        <taxon>Fungi</taxon>
        <taxon>Dikarya</taxon>
        <taxon>Basidiomycota</taxon>
        <taxon>Agaricomycotina</taxon>
        <taxon>Agaricomycetes</taxon>
        <taxon>Agaricomycetidae</taxon>
        <taxon>Boletales</taxon>
        <taxon>Boletineae</taxon>
        <taxon>Boletaceae</taxon>
        <taxon>Boletoideae</taxon>
        <taxon>Boletus</taxon>
    </lineage>
</organism>
<dbReference type="Proteomes" id="UP000683000">
    <property type="component" value="Unassembled WGS sequence"/>
</dbReference>